<dbReference type="NCBIfam" id="TIGR02051">
    <property type="entry name" value="MerR"/>
    <property type="match status" value="1"/>
</dbReference>
<dbReference type="AlphaFoldDB" id="T0ZE11"/>
<evidence type="ECO:0000256" key="11">
    <source>
        <dbReference type="SAM" id="MobiDB-lite"/>
    </source>
</evidence>
<gene>
    <name evidence="13" type="ORF">B1B_13906</name>
</gene>
<dbReference type="CDD" id="cd04783">
    <property type="entry name" value="HTH_MerR1"/>
    <property type="match status" value="1"/>
</dbReference>
<organism evidence="13">
    <name type="scientific">mine drainage metagenome</name>
    <dbReference type="NCBI Taxonomy" id="410659"/>
    <lineage>
        <taxon>unclassified sequences</taxon>
        <taxon>metagenomes</taxon>
        <taxon>ecological metagenomes</taxon>
    </lineage>
</organism>
<feature type="domain" description="HTH merR-type" evidence="12">
    <location>
        <begin position="1"/>
        <end position="69"/>
    </location>
</feature>
<dbReference type="GO" id="GO:0045340">
    <property type="term" value="F:mercury ion binding"/>
    <property type="evidence" value="ECO:0007669"/>
    <property type="project" value="InterPro"/>
</dbReference>
<reference evidence="13" key="1">
    <citation type="submission" date="2013-08" db="EMBL/GenBank/DDBJ databases">
        <authorList>
            <person name="Mendez C."/>
            <person name="Richter M."/>
            <person name="Ferrer M."/>
            <person name="Sanchez J."/>
        </authorList>
    </citation>
    <scope>NUCLEOTIDE SEQUENCE</scope>
</reference>
<dbReference type="Pfam" id="PF13411">
    <property type="entry name" value="MerR_1"/>
    <property type="match status" value="1"/>
</dbReference>
<evidence type="ECO:0000256" key="1">
    <source>
        <dbReference type="ARBA" id="ARBA00017146"/>
    </source>
</evidence>
<dbReference type="GO" id="GO:0046689">
    <property type="term" value="P:response to mercury ion"/>
    <property type="evidence" value="ECO:0007669"/>
    <property type="project" value="UniProtKB-KW"/>
</dbReference>
<dbReference type="GO" id="GO:0003677">
    <property type="term" value="F:DNA binding"/>
    <property type="evidence" value="ECO:0007669"/>
    <property type="project" value="UniProtKB-KW"/>
</dbReference>
<evidence type="ECO:0000256" key="4">
    <source>
        <dbReference type="ARBA" id="ARBA00022723"/>
    </source>
</evidence>
<dbReference type="Gene3D" id="1.10.1660.10">
    <property type="match status" value="1"/>
</dbReference>
<dbReference type="PRINTS" id="PR00040">
    <property type="entry name" value="HTHMERR"/>
</dbReference>
<dbReference type="PANTHER" id="PTHR30204">
    <property type="entry name" value="REDOX-CYCLING DRUG-SENSING TRANSCRIPTIONAL ACTIVATOR SOXR"/>
    <property type="match status" value="1"/>
</dbReference>
<keyword evidence="2" id="KW-0475">Mercuric resistance</keyword>
<dbReference type="InterPro" id="IPR009061">
    <property type="entry name" value="DNA-bd_dom_put_sf"/>
</dbReference>
<evidence type="ECO:0000313" key="13">
    <source>
        <dbReference type="EMBL" id="EQD43253.1"/>
    </source>
</evidence>
<reference evidence="13" key="2">
    <citation type="journal article" date="2014" name="ISME J.">
        <title>Microbial stratification in low pH oxic and suboxic macroscopic growths along an acid mine drainage.</title>
        <authorList>
            <person name="Mendez-Garcia C."/>
            <person name="Mesa V."/>
            <person name="Sprenger R.R."/>
            <person name="Richter M."/>
            <person name="Diez M.S."/>
            <person name="Solano J."/>
            <person name="Bargiela R."/>
            <person name="Golyshina O.V."/>
            <person name="Manteca A."/>
            <person name="Ramos J.L."/>
            <person name="Gallego J.R."/>
            <person name="Llorente I."/>
            <person name="Martins Dos Santos V.A."/>
            <person name="Jensen O.N."/>
            <person name="Pelaez A.I."/>
            <person name="Sanchez J."/>
            <person name="Ferrer M."/>
        </authorList>
    </citation>
    <scope>NUCLEOTIDE SEQUENCE</scope>
</reference>
<keyword evidence="3" id="KW-0678">Repressor</keyword>
<keyword evidence="7" id="KW-0238">DNA-binding</keyword>
<keyword evidence="9" id="KW-0804">Transcription</keyword>
<comment type="caution">
    <text evidence="13">The sequence shown here is derived from an EMBL/GenBank/DDBJ whole genome shotgun (WGS) entry which is preliminary data.</text>
</comment>
<dbReference type="InterPro" id="IPR000551">
    <property type="entry name" value="MerR-type_HTH_dom"/>
</dbReference>
<dbReference type="PANTHER" id="PTHR30204:SF69">
    <property type="entry name" value="MERR-FAMILY TRANSCRIPTIONAL REGULATOR"/>
    <property type="match status" value="1"/>
</dbReference>
<feature type="compositionally biased region" description="Basic residues" evidence="11">
    <location>
        <begin position="132"/>
        <end position="144"/>
    </location>
</feature>
<evidence type="ECO:0000256" key="9">
    <source>
        <dbReference type="ARBA" id="ARBA00023163"/>
    </source>
</evidence>
<sequence>MTIGVLAQAAGVNVETVRYYQRRGLLDQPVRPLGGARRYDEAALRRLQFIRQCQTLGFTLEEVAELLTLDDGRHCAEASALAAHKLEDVRARLAQLQRIERVLAQLLAQCRRSRGLMRCPLIDALSVPRSSSRSRCRPVARPRSKSTPPAFEHDVHGKPGNQLRAAAAAAVQGAAAGRRRARRGRLAEDGLARDQQ</sequence>
<evidence type="ECO:0000256" key="7">
    <source>
        <dbReference type="ARBA" id="ARBA00023125"/>
    </source>
</evidence>
<dbReference type="InterPro" id="IPR047057">
    <property type="entry name" value="MerR_fam"/>
</dbReference>
<evidence type="ECO:0000256" key="8">
    <source>
        <dbReference type="ARBA" id="ARBA00023159"/>
    </source>
</evidence>
<keyword evidence="6" id="KW-0805">Transcription regulation</keyword>
<keyword evidence="4" id="KW-0479">Metal-binding</keyword>
<proteinExistence type="predicted"/>
<dbReference type="GO" id="GO:0003700">
    <property type="term" value="F:DNA-binding transcription factor activity"/>
    <property type="evidence" value="ECO:0007669"/>
    <property type="project" value="InterPro"/>
</dbReference>
<protein>
    <recommendedName>
        <fullName evidence="1">Mercuric resistance operon regulatory protein</fullName>
    </recommendedName>
</protein>
<feature type="compositionally biased region" description="Basic and acidic residues" evidence="11">
    <location>
        <begin position="185"/>
        <end position="196"/>
    </location>
</feature>
<accession>T0ZE11</accession>
<dbReference type="PROSITE" id="PS00552">
    <property type="entry name" value="HTH_MERR_1"/>
    <property type="match status" value="1"/>
</dbReference>
<evidence type="ECO:0000256" key="2">
    <source>
        <dbReference type="ARBA" id="ARBA00022466"/>
    </source>
</evidence>
<keyword evidence="8" id="KW-0010">Activator</keyword>
<keyword evidence="5" id="KW-0476">Mercury</keyword>
<evidence type="ECO:0000256" key="10">
    <source>
        <dbReference type="ARBA" id="ARBA00024874"/>
    </source>
</evidence>
<feature type="compositionally biased region" description="Low complexity" evidence="11">
    <location>
        <begin position="163"/>
        <end position="176"/>
    </location>
</feature>
<name>T0ZE11_9ZZZZ</name>
<dbReference type="SMART" id="SM00422">
    <property type="entry name" value="HTH_MERR"/>
    <property type="match status" value="1"/>
</dbReference>
<feature type="region of interest" description="Disordered" evidence="11">
    <location>
        <begin position="132"/>
        <end position="196"/>
    </location>
</feature>
<comment type="function">
    <text evidence="10">Mediates the mercuric-dependent induction of mercury resistance operon. In the absence of mercury MerR represses transcription by binding tightly to the mer operator region; when mercury is present the dimeric complex binds a single ion and becomes a potent transcriptional activator, while remaining bound to the mer site.</text>
</comment>
<evidence type="ECO:0000259" key="12">
    <source>
        <dbReference type="PROSITE" id="PS50937"/>
    </source>
</evidence>
<dbReference type="EMBL" id="AUZY01009165">
    <property type="protein sequence ID" value="EQD43253.1"/>
    <property type="molecule type" value="Genomic_DNA"/>
</dbReference>
<dbReference type="PROSITE" id="PS50937">
    <property type="entry name" value="HTH_MERR_2"/>
    <property type="match status" value="1"/>
</dbReference>
<dbReference type="SUPFAM" id="SSF46955">
    <property type="entry name" value="Putative DNA-binding domain"/>
    <property type="match status" value="1"/>
</dbReference>
<evidence type="ECO:0000256" key="3">
    <source>
        <dbReference type="ARBA" id="ARBA00022491"/>
    </source>
</evidence>
<dbReference type="InterPro" id="IPR011794">
    <property type="entry name" value="MerR"/>
</dbReference>
<evidence type="ECO:0000256" key="6">
    <source>
        <dbReference type="ARBA" id="ARBA00023015"/>
    </source>
</evidence>
<evidence type="ECO:0000256" key="5">
    <source>
        <dbReference type="ARBA" id="ARBA00022914"/>
    </source>
</evidence>